<evidence type="ECO:0000313" key="3">
    <source>
        <dbReference type="EMBL" id="MBA2227165.1"/>
    </source>
</evidence>
<feature type="domain" description="DJ-1/PfpI" evidence="2">
    <location>
        <begin position="1"/>
        <end position="157"/>
    </location>
</feature>
<name>A0A7V8VFN9_9BACT</name>
<dbReference type="PANTHER" id="PTHR42733:SF2">
    <property type="entry name" value="DJ-1_THIJ_PFPI FAMILY PROTEIN"/>
    <property type="match status" value="1"/>
</dbReference>
<protein>
    <submittedName>
        <fullName evidence="3">DJ-1/PfpI family protein</fullName>
    </submittedName>
</protein>
<dbReference type="InterPro" id="IPR002818">
    <property type="entry name" value="DJ-1/PfpI"/>
</dbReference>
<dbReference type="RefSeq" id="WP_194539001.1">
    <property type="nucleotide sequence ID" value="NZ_JACEFB010000011.1"/>
</dbReference>
<dbReference type="SUPFAM" id="SSF52317">
    <property type="entry name" value="Class I glutamine amidotransferase-like"/>
    <property type="match status" value="1"/>
</dbReference>
<evidence type="ECO:0000259" key="2">
    <source>
        <dbReference type="Pfam" id="PF01965"/>
    </source>
</evidence>
<gene>
    <name evidence="3" type="ORF">H0921_13460</name>
</gene>
<comment type="similarity">
    <text evidence="1">Belongs to the peptidase C56 family.</text>
</comment>
<proteinExistence type="inferred from homology"/>
<dbReference type="Proteomes" id="UP000542342">
    <property type="component" value="Unassembled WGS sequence"/>
</dbReference>
<dbReference type="InterPro" id="IPR006286">
    <property type="entry name" value="C56_PfpI-like"/>
</dbReference>
<organism evidence="3 4">
    <name type="scientific">Thermogemmata fonticola</name>
    <dbReference type="NCBI Taxonomy" id="2755323"/>
    <lineage>
        <taxon>Bacteria</taxon>
        <taxon>Pseudomonadati</taxon>
        <taxon>Planctomycetota</taxon>
        <taxon>Planctomycetia</taxon>
        <taxon>Gemmatales</taxon>
        <taxon>Gemmataceae</taxon>
        <taxon>Thermogemmata</taxon>
    </lineage>
</organism>
<reference evidence="3 4" key="1">
    <citation type="submission" date="2020-07" db="EMBL/GenBank/DDBJ databases">
        <title>Thermogemmata thermophila gen. nov., sp. nov., a novel moderate thermophilic planctomycete from a Kamchatka hot spring.</title>
        <authorList>
            <person name="Elcheninov A.G."/>
            <person name="Podosokorskaya O.A."/>
            <person name="Kovaleva O.L."/>
            <person name="Novikov A."/>
            <person name="Bonch-Osmolovskaya E.A."/>
            <person name="Toshchakov S.V."/>
            <person name="Kublanov I.V."/>
        </authorList>
    </citation>
    <scope>NUCLEOTIDE SEQUENCE [LARGE SCALE GENOMIC DNA]</scope>
    <source>
        <strain evidence="3 4">2918</strain>
    </source>
</reference>
<sequence length="171" mass="19257">MKALVLLDDGFEDVTVHYLWYRLREAGWEVCLASPLMHVLVGMHNYRIEPDTTIHQVNPSDYDLLLIPDGTCVERLRLREEAVDVTRTFVQDGLPVAAIGHGPQLLISAGVLDGRQVTCTPGIRDDVRAAGAAYRDEAVVVDGQLFTCRDREDLPLLLPRLLYPSRWNQHV</sequence>
<dbReference type="EMBL" id="JACEFB010000011">
    <property type="protein sequence ID" value="MBA2227165.1"/>
    <property type="molecule type" value="Genomic_DNA"/>
</dbReference>
<dbReference type="InterPro" id="IPR029062">
    <property type="entry name" value="Class_I_gatase-like"/>
</dbReference>
<comment type="caution">
    <text evidence="3">The sequence shown here is derived from an EMBL/GenBank/DDBJ whole genome shotgun (WGS) entry which is preliminary data.</text>
</comment>
<evidence type="ECO:0000256" key="1">
    <source>
        <dbReference type="ARBA" id="ARBA00008542"/>
    </source>
</evidence>
<dbReference type="Gene3D" id="3.40.50.880">
    <property type="match status" value="1"/>
</dbReference>
<accession>A0A7V8VFN9</accession>
<evidence type="ECO:0000313" key="4">
    <source>
        <dbReference type="Proteomes" id="UP000542342"/>
    </source>
</evidence>
<dbReference type="AlphaFoldDB" id="A0A7V8VFN9"/>
<keyword evidence="4" id="KW-1185">Reference proteome</keyword>
<dbReference type="PANTHER" id="PTHR42733">
    <property type="entry name" value="DJ-1 PROTEIN"/>
    <property type="match status" value="1"/>
</dbReference>
<dbReference type="PROSITE" id="PS51276">
    <property type="entry name" value="PEPTIDASE_C56_PFPI"/>
    <property type="match status" value="1"/>
</dbReference>
<dbReference type="Pfam" id="PF01965">
    <property type="entry name" value="DJ-1_PfpI"/>
    <property type="match status" value="1"/>
</dbReference>